<reference evidence="1" key="1">
    <citation type="journal article" date="2015" name="PeerJ">
        <title>First genomic representation of candidate bacterial phylum KSB3 points to enhanced environmental sensing as a trigger of wastewater bulking.</title>
        <authorList>
            <person name="Sekiguchi Y."/>
            <person name="Ohashi A."/>
            <person name="Parks D.H."/>
            <person name="Yamauchi T."/>
            <person name="Tyson G.W."/>
            <person name="Hugenholtz P."/>
        </authorList>
    </citation>
    <scope>NUCLEOTIDE SEQUENCE [LARGE SCALE GENOMIC DNA]</scope>
</reference>
<dbReference type="AlphaFoldDB" id="A0A081C5W8"/>
<organism evidence="1">
    <name type="scientific">Vecturithrix granuli</name>
    <dbReference type="NCBI Taxonomy" id="1499967"/>
    <lineage>
        <taxon>Bacteria</taxon>
        <taxon>Candidatus Moduliflexota</taxon>
        <taxon>Candidatus Vecturitrichia</taxon>
        <taxon>Candidatus Vecturitrichales</taxon>
        <taxon>Candidatus Vecturitrichaceae</taxon>
        <taxon>Candidatus Vecturithrix</taxon>
    </lineage>
</organism>
<name>A0A081C5W8_VECG1</name>
<accession>A0A081C5W8</accession>
<keyword evidence="2" id="KW-1185">Reference proteome</keyword>
<dbReference type="EMBL" id="DF820471">
    <property type="protein sequence ID" value="GAK59973.1"/>
    <property type="molecule type" value="Genomic_DNA"/>
</dbReference>
<sequence length="59" mass="6682">MVLCQHDHCKHLVPVTDSFDGQEIIIGYQCGEGFAIEINDTIGYARMASECEKYEKSEE</sequence>
<gene>
    <name evidence="1" type="ORF">U27_06959</name>
</gene>
<dbReference type="HOGENOM" id="CLU_200989_0_0_0"/>
<dbReference type="Proteomes" id="UP000030661">
    <property type="component" value="Unassembled WGS sequence"/>
</dbReference>
<dbReference type="STRING" id="1499967.U27_06959"/>
<protein>
    <submittedName>
        <fullName evidence="1">Uncharacterized protein</fullName>
    </submittedName>
</protein>
<evidence type="ECO:0000313" key="2">
    <source>
        <dbReference type="Proteomes" id="UP000030661"/>
    </source>
</evidence>
<evidence type="ECO:0000313" key="1">
    <source>
        <dbReference type="EMBL" id="GAK59973.1"/>
    </source>
</evidence>
<proteinExistence type="predicted"/>